<sequence length="122" mass="14393">MKILLIRISAFSCQADKSLINNNLFYFIGVTIEKKKRDCFNCGVKQIKTPWHKYLKEHYLCHTCGDYLQKFGKHRHKRLFIKTKKDDRKCLFAMLLILHNGTVIIQSQDTVYVLLVTINSKE</sequence>
<keyword evidence="4" id="KW-0862">Zinc</keyword>
<dbReference type="AlphaFoldDB" id="A0A6V7WDK2"/>
<keyword evidence="1" id="KW-0805">Transcription regulation</keyword>
<evidence type="ECO:0000256" key="4">
    <source>
        <dbReference type="PROSITE-ProRule" id="PRU00094"/>
    </source>
</evidence>
<organism evidence="6 7">
    <name type="scientific">Meloidogyne enterolobii</name>
    <name type="common">Root-knot nematode worm</name>
    <name type="synonym">Meloidogyne mayaguensis</name>
    <dbReference type="NCBI Taxonomy" id="390850"/>
    <lineage>
        <taxon>Eukaryota</taxon>
        <taxon>Metazoa</taxon>
        <taxon>Ecdysozoa</taxon>
        <taxon>Nematoda</taxon>
        <taxon>Chromadorea</taxon>
        <taxon>Rhabditida</taxon>
        <taxon>Tylenchina</taxon>
        <taxon>Tylenchomorpha</taxon>
        <taxon>Tylenchoidea</taxon>
        <taxon>Meloidogynidae</taxon>
        <taxon>Meloidogyninae</taxon>
        <taxon>Meloidogyne</taxon>
    </lineage>
</organism>
<dbReference type="GO" id="GO:0006355">
    <property type="term" value="P:regulation of DNA-templated transcription"/>
    <property type="evidence" value="ECO:0007669"/>
    <property type="project" value="InterPro"/>
</dbReference>
<evidence type="ECO:0000313" key="6">
    <source>
        <dbReference type="EMBL" id="CAD2185073.1"/>
    </source>
</evidence>
<evidence type="ECO:0000313" key="7">
    <source>
        <dbReference type="Proteomes" id="UP000580250"/>
    </source>
</evidence>
<keyword evidence="3" id="KW-0539">Nucleus</keyword>
<proteinExistence type="predicted"/>
<dbReference type="InterPro" id="IPR000679">
    <property type="entry name" value="Znf_GATA"/>
</dbReference>
<dbReference type="SUPFAM" id="SSF57716">
    <property type="entry name" value="Glucocorticoid receptor-like (DNA-binding domain)"/>
    <property type="match status" value="1"/>
</dbReference>
<feature type="domain" description="GATA-type" evidence="5">
    <location>
        <begin position="33"/>
        <end position="75"/>
    </location>
</feature>
<dbReference type="Proteomes" id="UP000580250">
    <property type="component" value="Unassembled WGS sequence"/>
</dbReference>
<comment type="caution">
    <text evidence="6">The sequence shown here is derived from an EMBL/GenBank/DDBJ whole genome shotgun (WGS) entry which is preliminary data.</text>
</comment>
<keyword evidence="4" id="KW-0863">Zinc-finger</keyword>
<name>A0A6V7WDK2_MELEN</name>
<dbReference type="GO" id="GO:0008270">
    <property type="term" value="F:zinc ion binding"/>
    <property type="evidence" value="ECO:0007669"/>
    <property type="project" value="UniProtKB-KW"/>
</dbReference>
<keyword evidence="2" id="KW-0804">Transcription</keyword>
<evidence type="ECO:0000256" key="3">
    <source>
        <dbReference type="ARBA" id="ARBA00023242"/>
    </source>
</evidence>
<dbReference type="InterPro" id="IPR013088">
    <property type="entry name" value="Znf_NHR/GATA"/>
</dbReference>
<protein>
    <recommendedName>
        <fullName evidence="5">GATA-type domain-containing protein</fullName>
    </recommendedName>
</protein>
<evidence type="ECO:0000259" key="5">
    <source>
        <dbReference type="PROSITE" id="PS50114"/>
    </source>
</evidence>
<gene>
    <name evidence="6" type="ORF">MENT_LOCUS37476</name>
</gene>
<dbReference type="EMBL" id="CAJEWN010000528">
    <property type="protein sequence ID" value="CAD2185073.1"/>
    <property type="molecule type" value="Genomic_DNA"/>
</dbReference>
<keyword evidence="4" id="KW-0479">Metal-binding</keyword>
<reference evidence="6 7" key="1">
    <citation type="submission" date="2020-08" db="EMBL/GenBank/DDBJ databases">
        <authorList>
            <person name="Koutsovoulos G."/>
            <person name="Danchin GJ E."/>
        </authorList>
    </citation>
    <scope>NUCLEOTIDE SEQUENCE [LARGE SCALE GENOMIC DNA]</scope>
</reference>
<evidence type="ECO:0000256" key="1">
    <source>
        <dbReference type="ARBA" id="ARBA00023015"/>
    </source>
</evidence>
<evidence type="ECO:0000256" key="2">
    <source>
        <dbReference type="ARBA" id="ARBA00023163"/>
    </source>
</evidence>
<dbReference type="Gene3D" id="3.30.50.10">
    <property type="entry name" value="Erythroid Transcription Factor GATA-1, subunit A"/>
    <property type="match status" value="1"/>
</dbReference>
<dbReference type="PROSITE" id="PS50114">
    <property type="entry name" value="GATA_ZN_FINGER_2"/>
    <property type="match status" value="1"/>
</dbReference>
<accession>A0A6V7WDK2</accession>
<dbReference type="GO" id="GO:0043565">
    <property type="term" value="F:sequence-specific DNA binding"/>
    <property type="evidence" value="ECO:0007669"/>
    <property type="project" value="InterPro"/>
</dbReference>